<keyword evidence="6 8" id="KW-1133">Transmembrane helix</keyword>
<dbReference type="AlphaFoldDB" id="A0A5C6BMP2"/>
<evidence type="ECO:0000256" key="6">
    <source>
        <dbReference type="ARBA" id="ARBA00022989"/>
    </source>
</evidence>
<dbReference type="GO" id="GO:0009103">
    <property type="term" value="P:lipopolysaccharide biosynthetic process"/>
    <property type="evidence" value="ECO:0007669"/>
    <property type="project" value="UniProtKB-ARBA"/>
</dbReference>
<feature type="transmembrane region" description="Helical" evidence="8">
    <location>
        <begin position="215"/>
        <end position="236"/>
    </location>
</feature>
<name>A0A5C6BMP2_9PLAN</name>
<keyword evidence="3" id="KW-0328">Glycosyltransferase</keyword>
<proteinExistence type="predicted"/>
<keyword evidence="11" id="KW-1185">Reference proteome</keyword>
<evidence type="ECO:0000256" key="3">
    <source>
        <dbReference type="ARBA" id="ARBA00022676"/>
    </source>
</evidence>
<evidence type="ECO:0000256" key="7">
    <source>
        <dbReference type="ARBA" id="ARBA00023136"/>
    </source>
</evidence>
<feature type="transmembrane region" description="Helical" evidence="8">
    <location>
        <begin position="121"/>
        <end position="140"/>
    </location>
</feature>
<dbReference type="EMBL" id="SJPP01000001">
    <property type="protein sequence ID" value="TWU13403.1"/>
    <property type="molecule type" value="Genomic_DNA"/>
</dbReference>
<feature type="domain" description="Glycosyltransferase RgtA/B/C/D-like" evidence="9">
    <location>
        <begin position="89"/>
        <end position="226"/>
    </location>
</feature>
<feature type="transmembrane region" description="Helical" evidence="8">
    <location>
        <begin position="399"/>
        <end position="417"/>
    </location>
</feature>
<sequence>MTANAISSNSRRRFLWLSVALSVAALIQIFDAWRSPVIARDGMRFIAIAQELHRPREAFAYFTQHPGYPACICIVHRALGHLSDGATVGSWVWAARLVSGVFGLGCIVAVWLLTRGLVGDLAANLAALIFAVLPIARLNAADALSDSGHLCFYLLGAWFLCDAVNGRGTWRYFAAGCCSGLAYWIRPEGWSVALVGGLFLGFELCRSTLLSRRQAWRGLVLLMTATAIVSGPYVLLSGKITDKVRRKENLVKFSRHLKQADAKSPSKETPSAHIEQTGLPLTLGGAASVLAAALAQLFKNILETYQALLLPACWALLPNNKFRFPAGPARVIWGLATLHMLLLVGLFITGGYISERHLLPILGLSMPVVGAGLLRLAVDFAIIITLLGKIGTARRGRPWTLAFFLALMIVTLLPQALRNSHAQFVPDLAAAEWIRQHKRPLDKVITNTPYPLFYAETSGKCVKQNEDFGRELAGLANHRVLVIVQRKQKQPPVATAIAFDSDNHTTALEFVAQCKFRSKTHEVLVYACEPRIAQTADNAQRRIQR</sequence>
<feature type="transmembrane region" description="Helical" evidence="8">
    <location>
        <begin position="14"/>
        <end position="33"/>
    </location>
</feature>
<evidence type="ECO:0000313" key="10">
    <source>
        <dbReference type="EMBL" id="TWU13403.1"/>
    </source>
</evidence>
<evidence type="ECO:0000256" key="2">
    <source>
        <dbReference type="ARBA" id="ARBA00022475"/>
    </source>
</evidence>
<feature type="transmembrane region" description="Helical" evidence="8">
    <location>
        <begin position="91"/>
        <end position="114"/>
    </location>
</feature>
<evidence type="ECO:0000256" key="8">
    <source>
        <dbReference type="SAM" id="Phobius"/>
    </source>
</evidence>
<evidence type="ECO:0000256" key="5">
    <source>
        <dbReference type="ARBA" id="ARBA00022692"/>
    </source>
</evidence>
<gene>
    <name evidence="10" type="ORF">CA54_22380</name>
</gene>
<feature type="transmembrane region" description="Helical" evidence="8">
    <location>
        <begin position="359"/>
        <end position="387"/>
    </location>
</feature>
<dbReference type="OrthoDB" id="236340at2"/>
<comment type="subcellular location">
    <subcellularLocation>
        <location evidence="1">Cell membrane</location>
        <topology evidence="1">Multi-pass membrane protein</topology>
    </subcellularLocation>
</comment>
<comment type="caution">
    <text evidence="10">The sequence shown here is derived from an EMBL/GenBank/DDBJ whole genome shotgun (WGS) entry which is preliminary data.</text>
</comment>
<feature type="transmembrane region" description="Helical" evidence="8">
    <location>
        <begin position="331"/>
        <end position="353"/>
    </location>
</feature>
<dbReference type="InterPro" id="IPR038731">
    <property type="entry name" value="RgtA/B/C-like"/>
</dbReference>
<evidence type="ECO:0000256" key="1">
    <source>
        <dbReference type="ARBA" id="ARBA00004651"/>
    </source>
</evidence>
<dbReference type="GO" id="GO:0016763">
    <property type="term" value="F:pentosyltransferase activity"/>
    <property type="evidence" value="ECO:0007669"/>
    <property type="project" value="TreeGrafter"/>
</dbReference>
<dbReference type="PANTHER" id="PTHR33908">
    <property type="entry name" value="MANNOSYLTRANSFERASE YKCB-RELATED"/>
    <property type="match status" value="1"/>
</dbReference>
<dbReference type="Pfam" id="PF13231">
    <property type="entry name" value="PMT_2"/>
    <property type="match status" value="1"/>
</dbReference>
<dbReference type="InterPro" id="IPR050297">
    <property type="entry name" value="LipidA_mod_glycosyltrf_83"/>
</dbReference>
<keyword evidence="2" id="KW-1003">Cell membrane</keyword>
<organism evidence="10 11">
    <name type="scientific">Symmachiella macrocystis</name>
    <dbReference type="NCBI Taxonomy" id="2527985"/>
    <lineage>
        <taxon>Bacteria</taxon>
        <taxon>Pseudomonadati</taxon>
        <taxon>Planctomycetota</taxon>
        <taxon>Planctomycetia</taxon>
        <taxon>Planctomycetales</taxon>
        <taxon>Planctomycetaceae</taxon>
        <taxon>Symmachiella</taxon>
    </lineage>
</organism>
<dbReference type="RefSeq" id="WP_146370732.1">
    <property type="nucleotide sequence ID" value="NZ_SJPP01000001.1"/>
</dbReference>
<accession>A0A5C6BMP2</accession>
<protein>
    <recommendedName>
        <fullName evidence="9">Glycosyltransferase RgtA/B/C/D-like domain-containing protein</fullName>
    </recommendedName>
</protein>
<dbReference type="PANTHER" id="PTHR33908:SF11">
    <property type="entry name" value="MEMBRANE PROTEIN"/>
    <property type="match status" value="1"/>
</dbReference>
<keyword evidence="5 8" id="KW-0812">Transmembrane</keyword>
<dbReference type="Proteomes" id="UP000320735">
    <property type="component" value="Unassembled WGS sequence"/>
</dbReference>
<evidence type="ECO:0000259" key="9">
    <source>
        <dbReference type="Pfam" id="PF13231"/>
    </source>
</evidence>
<evidence type="ECO:0000313" key="11">
    <source>
        <dbReference type="Proteomes" id="UP000320735"/>
    </source>
</evidence>
<keyword evidence="7 8" id="KW-0472">Membrane</keyword>
<keyword evidence="4" id="KW-0808">Transferase</keyword>
<dbReference type="GO" id="GO:0005886">
    <property type="term" value="C:plasma membrane"/>
    <property type="evidence" value="ECO:0007669"/>
    <property type="project" value="UniProtKB-SubCell"/>
</dbReference>
<reference evidence="10 11" key="1">
    <citation type="submission" date="2019-02" db="EMBL/GenBank/DDBJ databases">
        <title>Deep-cultivation of Planctomycetes and their phenomic and genomic characterization uncovers novel biology.</title>
        <authorList>
            <person name="Wiegand S."/>
            <person name="Jogler M."/>
            <person name="Boedeker C."/>
            <person name="Pinto D."/>
            <person name="Vollmers J."/>
            <person name="Rivas-Marin E."/>
            <person name="Kohn T."/>
            <person name="Peeters S.H."/>
            <person name="Heuer A."/>
            <person name="Rast P."/>
            <person name="Oberbeckmann S."/>
            <person name="Bunk B."/>
            <person name="Jeske O."/>
            <person name="Meyerdierks A."/>
            <person name="Storesund J.E."/>
            <person name="Kallscheuer N."/>
            <person name="Luecker S."/>
            <person name="Lage O.M."/>
            <person name="Pohl T."/>
            <person name="Merkel B.J."/>
            <person name="Hornburger P."/>
            <person name="Mueller R.-W."/>
            <person name="Bruemmer F."/>
            <person name="Labrenz M."/>
            <person name="Spormann A.M."/>
            <person name="Op Den Camp H."/>
            <person name="Overmann J."/>
            <person name="Amann R."/>
            <person name="Jetten M.S.M."/>
            <person name="Mascher T."/>
            <person name="Medema M.H."/>
            <person name="Devos D.P."/>
            <person name="Kaster A.-K."/>
            <person name="Ovreas L."/>
            <person name="Rohde M."/>
            <person name="Galperin M.Y."/>
            <person name="Jogler C."/>
        </authorList>
    </citation>
    <scope>NUCLEOTIDE SEQUENCE [LARGE SCALE GENOMIC DNA]</scope>
    <source>
        <strain evidence="10 11">CA54</strain>
    </source>
</reference>
<evidence type="ECO:0000256" key="4">
    <source>
        <dbReference type="ARBA" id="ARBA00022679"/>
    </source>
</evidence>